<accession>S3CW32</accession>
<feature type="compositionally biased region" description="Basic and acidic residues" evidence="8">
    <location>
        <begin position="371"/>
        <end position="380"/>
    </location>
</feature>
<evidence type="ECO:0000256" key="6">
    <source>
        <dbReference type="ARBA" id="ARBA00023132"/>
    </source>
</evidence>
<dbReference type="PANTHER" id="PTHR13437">
    <property type="entry name" value="NUCLEOPORIN P58/P45 NUCLEOPORIN-LIKE PROTEIN 1"/>
    <property type="match status" value="1"/>
</dbReference>
<dbReference type="PANTHER" id="PTHR13437:SF2">
    <property type="entry name" value="NUCLEOPORIN P58_P45"/>
    <property type="match status" value="1"/>
</dbReference>
<evidence type="ECO:0000256" key="8">
    <source>
        <dbReference type="SAM" id="MobiDB-lite"/>
    </source>
</evidence>
<feature type="region of interest" description="Disordered" evidence="8">
    <location>
        <begin position="38"/>
        <end position="59"/>
    </location>
</feature>
<evidence type="ECO:0000313" key="10">
    <source>
        <dbReference type="Proteomes" id="UP000016923"/>
    </source>
</evidence>
<dbReference type="EMBL" id="KE148146">
    <property type="protein sequence ID" value="EPE10928.1"/>
    <property type="molecule type" value="Genomic_DNA"/>
</dbReference>
<dbReference type="eggNOG" id="KOG0845">
    <property type="taxonomic scope" value="Eukaryota"/>
</dbReference>
<keyword evidence="2" id="KW-0813">Transport</keyword>
<proteinExistence type="predicted"/>
<sequence>MALARSASAGGLSINTGAANLFGSTSQPAASGGLFGSAAAKPATPTTTTTTTAAGTLFGAPASTPVTTTAPAANMFGAAAATSAPAAGGLFGQSAAATAPKPSLFGAPAAATSAPAAGGLFGGAAAATSAPAAGGLFGGAPAATAAPATGGLFGGAPAASTAAPASGGLFGGGGSAAAPAPASGGMFGASTAGASAAPAAAGGMFGASTAAAPAAASGGLFGNSMARPAAATQQPGQGQGQVVPGVRIDLSNLKGTTRFNDLQEGLQSTIIEIDSKIQSYIEQKNQVEAFLPAHGESLEAIPGDVKFVARKYDGVSAAMASDLQAIQSLRETVKEDAEHAQLSFKALDNQKLPAQFHTSGLWSGPGKKAGGRQDSERERGAATAENGRTDLINYFSDTGDDIGTQLRKMESNLGEIEVHMYSVQAGLLEQLQRITASSGSSSGAGANGDAGNSADSKVAELAAVLRDFEESILTVASVVGSARESMTGLQLGGFLGRR</sequence>
<keyword evidence="3" id="KW-0509">mRNA transport</keyword>
<dbReference type="VEuPathDB" id="FungiDB:F503_06023"/>
<evidence type="ECO:0000256" key="4">
    <source>
        <dbReference type="ARBA" id="ARBA00022927"/>
    </source>
</evidence>
<keyword evidence="6" id="KW-0906">Nuclear pore complex</keyword>
<dbReference type="GO" id="GO:0005643">
    <property type="term" value="C:nuclear pore"/>
    <property type="evidence" value="ECO:0007669"/>
    <property type="project" value="UniProtKB-SubCell"/>
</dbReference>
<dbReference type="InterPro" id="IPR025574">
    <property type="entry name" value="Nucleoporin_FG_rpt"/>
</dbReference>
<feature type="region of interest" description="Disordered" evidence="8">
    <location>
        <begin position="357"/>
        <end position="386"/>
    </location>
</feature>
<keyword evidence="7" id="KW-0539">Nucleus</keyword>
<dbReference type="HOGENOM" id="CLU_027081_1_0_1"/>
<keyword evidence="10" id="KW-1185">Reference proteome</keyword>
<dbReference type="GO" id="GO:0015031">
    <property type="term" value="P:protein transport"/>
    <property type="evidence" value="ECO:0007669"/>
    <property type="project" value="UniProtKB-KW"/>
</dbReference>
<dbReference type="GO" id="GO:0017056">
    <property type="term" value="F:structural constituent of nuclear pore"/>
    <property type="evidence" value="ECO:0007669"/>
    <property type="project" value="InterPro"/>
</dbReference>
<dbReference type="Proteomes" id="UP000016923">
    <property type="component" value="Unassembled WGS sequence"/>
</dbReference>
<evidence type="ECO:0000313" key="9">
    <source>
        <dbReference type="EMBL" id="EPE10928.1"/>
    </source>
</evidence>
<dbReference type="GO" id="GO:0008139">
    <property type="term" value="F:nuclear localization sequence binding"/>
    <property type="evidence" value="ECO:0007669"/>
    <property type="project" value="InterPro"/>
</dbReference>
<dbReference type="GO" id="GO:0051028">
    <property type="term" value="P:mRNA transport"/>
    <property type="evidence" value="ECO:0007669"/>
    <property type="project" value="UniProtKB-KW"/>
</dbReference>
<dbReference type="OMA" id="KLPTHYH"/>
<dbReference type="AlphaFoldDB" id="S3CW32"/>
<keyword evidence="4" id="KW-0653">Protein transport</keyword>
<dbReference type="Pfam" id="PF21121">
    <property type="entry name" value="Nup49_C"/>
    <property type="match status" value="1"/>
</dbReference>
<protein>
    <submittedName>
        <fullName evidence="9">Nucleoporin</fullName>
    </submittedName>
</protein>
<organism evidence="9 10">
    <name type="scientific">Ophiostoma piceae (strain UAMH 11346)</name>
    <name type="common">Sap stain fungus</name>
    <dbReference type="NCBI Taxonomy" id="1262450"/>
    <lineage>
        <taxon>Eukaryota</taxon>
        <taxon>Fungi</taxon>
        <taxon>Dikarya</taxon>
        <taxon>Ascomycota</taxon>
        <taxon>Pezizomycotina</taxon>
        <taxon>Sordariomycetes</taxon>
        <taxon>Sordariomycetidae</taxon>
        <taxon>Ophiostomatales</taxon>
        <taxon>Ophiostomataceae</taxon>
        <taxon>Ophiostoma</taxon>
    </lineage>
</organism>
<evidence type="ECO:0000256" key="1">
    <source>
        <dbReference type="ARBA" id="ARBA00004567"/>
    </source>
</evidence>
<name>S3CW32_OPHP1</name>
<evidence type="ECO:0000256" key="3">
    <source>
        <dbReference type="ARBA" id="ARBA00022816"/>
    </source>
</evidence>
<gene>
    <name evidence="9" type="ORF">F503_06023</name>
</gene>
<dbReference type="OrthoDB" id="2538017at2759"/>
<comment type="subcellular location">
    <subcellularLocation>
        <location evidence="1">Nucleus</location>
        <location evidence="1">Nuclear pore complex</location>
    </subcellularLocation>
</comment>
<dbReference type="InterPro" id="IPR024882">
    <property type="entry name" value="NUP58/p45/49"/>
</dbReference>
<keyword evidence="5" id="KW-0811">Translocation</keyword>
<dbReference type="STRING" id="1262450.S3CW32"/>
<evidence type="ECO:0000256" key="2">
    <source>
        <dbReference type="ARBA" id="ARBA00022448"/>
    </source>
</evidence>
<evidence type="ECO:0000256" key="5">
    <source>
        <dbReference type="ARBA" id="ARBA00023010"/>
    </source>
</evidence>
<evidence type="ECO:0000256" key="7">
    <source>
        <dbReference type="ARBA" id="ARBA00023242"/>
    </source>
</evidence>
<dbReference type="Pfam" id="PF13634">
    <property type="entry name" value="Nucleoporin_FG"/>
    <property type="match status" value="1"/>
</dbReference>
<reference evidence="9 10" key="1">
    <citation type="journal article" date="2013" name="BMC Genomics">
        <title>The genome and transcriptome of the pine saprophyte Ophiostoma piceae, and a comparison with the bark beetle-associated pine pathogen Grosmannia clavigera.</title>
        <authorList>
            <person name="Haridas S."/>
            <person name="Wang Y."/>
            <person name="Lim L."/>
            <person name="Massoumi Alamouti S."/>
            <person name="Jackman S."/>
            <person name="Docking R."/>
            <person name="Robertson G."/>
            <person name="Birol I."/>
            <person name="Bohlmann J."/>
            <person name="Breuil C."/>
        </authorList>
    </citation>
    <scope>NUCLEOTIDE SEQUENCE [LARGE SCALE GENOMIC DNA]</scope>
    <source>
        <strain evidence="9 10">UAMH 11346</strain>
    </source>
</reference>